<dbReference type="PANTHER" id="PTHR43537">
    <property type="entry name" value="TRANSCRIPTIONAL REGULATOR, GNTR FAMILY"/>
    <property type="match status" value="1"/>
</dbReference>
<dbReference type="Proteomes" id="UP001499841">
    <property type="component" value="Unassembled WGS sequence"/>
</dbReference>
<dbReference type="SMART" id="SM00345">
    <property type="entry name" value="HTH_GNTR"/>
    <property type="match status" value="1"/>
</dbReference>
<comment type="caution">
    <text evidence="5">The sequence shown here is derived from an EMBL/GenBank/DDBJ whole genome shotgun (WGS) entry which is preliminary data.</text>
</comment>
<dbReference type="InterPro" id="IPR000524">
    <property type="entry name" value="Tscrpt_reg_HTH_GntR"/>
</dbReference>
<dbReference type="PANTHER" id="PTHR43537:SF44">
    <property type="entry name" value="GNTR FAMILY REGULATORY PROTEIN"/>
    <property type="match status" value="1"/>
</dbReference>
<dbReference type="SUPFAM" id="SSF46785">
    <property type="entry name" value="Winged helix' DNA-binding domain"/>
    <property type="match status" value="1"/>
</dbReference>
<keyword evidence="1" id="KW-0805">Transcription regulation</keyword>
<accession>A0ABP8EXU5</accession>
<dbReference type="InterPro" id="IPR036390">
    <property type="entry name" value="WH_DNA-bd_sf"/>
</dbReference>
<dbReference type="EMBL" id="BAABBA010000018">
    <property type="protein sequence ID" value="GAA4288824.1"/>
    <property type="molecule type" value="Genomic_DNA"/>
</dbReference>
<keyword evidence="2" id="KW-0238">DNA-binding</keyword>
<dbReference type="InterPro" id="IPR008920">
    <property type="entry name" value="TF_FadR/GntR_C"/>
</dbReference>
<proteinExistence type="predicted"/>
<dbReference type="Pfam" id="PF00392">
    <property type="entry name" value="GntR"/>
    <property type="match status" value="1"/>
</dbReference>
<evidence type="ECO:0000259" key="4">
    <source>
        <dbReference type="PROSITE" id="PS50949"/>
    </source>
</evidence>
<dbReference type="PROSITE" id="PS50949">
    <property type="entry name" value="HTH_GNTR"/>
    <property type="match status" value="1"/>
</dbReference>
<dbReference type="Gene3D" id="1.10.10.10">
    <property type="entry name" value="Winged helix-like DNA-binding domain superfamily/Winged helix DNA-binding domain"/>
    <property type="match status" value="1"/>
</dbReference>
<feature type="domain" description="HTH gntR-type" evidence="4">
    <location>
        <begin position="5"/>
        <end position="72"/>
    </location>
</feature>
<name>A0ABP8EXU5_9MICO</name>
<reference evidence="6" key="1">
    <citation type="journal article" date="2019" name="Int. J. Syst. Evol. Microbiol.">
        <title>The Global Catalogue of Microorganisms (GCM) 10K type strain sequencing project: providing services to taxonomists for standard genome sequencing and annotation.</title>
        <authorList>
            <consortium name="The Broad Institute Genomics Platform"/>
            <consortium name="The Broad Institute Genome Sequencing Center for Infectious Disease"/>
            <person name="Wu L."/>
            <person name="Ma J."/>
        </authorList>
    </citation>
    <scope>NUCLEOTIDE SEQUENCE [LARGE SCALE GENOMIC DNA]</scope>
    <source>
        <strain evidence="6">JCM 17459</strain>
    </source>
</reference>
<evidence type="ECO:0000256" key="1">
    <source>
        <dbReference type="ARBA" id="ARBA00023015"/>
    </source>
</evidence>
<evidence type="ECO:0000313" key="5">
    <source>
        <dbReference type="EMBL" id="GAA4288824.1"/>
    </source>
</evidence>
<evidence type="ECO:0000256" key="2">
    <source>
        <dbReference type="ARBA" id="ARBA00023125"/>
    </source>
</evidence>
<evidence type="ECO:0000256" key="3">
    <source>
        <dbReference type="ARBA" id="ARBA00023163"/>
    </source>
</evidence>
<keyword evidence="3" id="KW-0804">Transcription</keyword>
<organism evidence="5 6">
    <name type="scientific">Georgenia daeguensis</name>
    <dbReference type="NCBI Taxonomy" id="908355"/>
    <lineage>
        <taxon>Bacteria</taxon>
        <taxon>Bacillati</taxon>
        <taxon>Actinomycetota</taxon>
        <taxon>Actinomycetes</taxon>
        <taxon>Micrococcales</taxon>
        <taxon>Bogoriellaceae</taxon>
        <taxon>Georgenia</taxon>
    </lineage>
</organism>
<gene>
    <name evidence="5" type="ORF">GCM10022262_31840</name>
</gene>
<evidence type="ECO:0000313" key="6">
    <source>
        <dbReference type="Proteomes" id="UP001499841"/>
    </source>
</evidence>
<dbReference type="Gene3D" id="1.20.120.530">
    <property type="entry name" value="GntR ligand-binding domain-like"/>
    <property type="match status" value="1"/>
</dbReference>
<dbReference type="Pfam" id="PF07729">
    <property type="entry name" value="FCD"/>
    <property type="match status" value="1"/>
</dbReference>
<dbReference type="InterPro" id="IPR011711">
    <property type="entry name" value="GntR_C"/>
</dbReference>
<dbReference type="InterPro" id="IPR036388">
    <property type="entry name" value="WH-like_DNA-bd_sf"/>
</dbReference>
<keyword evidence="6" id="KW-1185">Reference proteome</keyword>
<dbReference type="SMART" id="SM00895">
    <property type="entry name" value="FCD"/>
    <property type="match status" value="1"/>
</dbReference>
<dbReference type="SUPFAM" id="SSF48008">
    <property type="entry name" value="GntR ligand-binding domain-like"/>
    <property type="match status" value="1"/>
</dbReference>
<sequence length="235" mass="25725">MMSGRNLYQKVLEEFGHSIVTGVFPPGHHTTVAELEARYGISRSVAREVVRVLENLRLLRSSTKVGIVVTEPSEWNLLAPEVIRWRLDSSGKAFQLRTLTELRRGIEPTAARYAAQRVTWQQIQELRRSAAEMKELGRAGKGDSQEFLAADIRFHAALLAASGNEMLAALEGTISAILRGRNELGMTPALPADENLDNHVALADALADGDVQRAERLAAAIVDVVEQEVIQPAVG</sequence>
<protein>
    <submittedName>
        <fullName evidence="5">FadR/GntR family transcriptional regulator</fullName>
    </submittedName>
</protein>